<dbReference type="Proteomes" id="UP001156882">
    <property type="component" value="Unassembled WGS sequence"/>
</dbReference>
<dbReference type="RefSeq" id="WP_284310797.1">
    <property type="nucleotide sequence ID" value="NZ_BSPC01000007.1"/>
</dbReference>
<dbReference type="EMBL" id="BSPC01000007">
    <property type="protein sequence ID" value="GLS17967.1"/>
    <property type="molecule type" value="Genomic_DNA"/>
</dbReference>
<evidence type="ECO:0000313" key="3">
    <source>
        <dbReference type="Proteomes" id="UP001156882"/>
    </source>
</evidence>
<accession>A0ABQ6CI40</accession>
<reference evidence="3" key="1">
    <citation type="journal article" date="2019" name="Int. J. Syst. Evol. Microbiol.">
        <title>The Global Catalogue of Microorganisms (GCM) 10K type strain sequencing project: providing services to taxonomists for standard genome sequencing and annotation.</title>
        <authorList>
            <consortium name="The Broad Institute Genomics Platform"/>
            <consortium name="The Broad Institute Genome Sequencing Center for Infectious Disease"/>
            <person name="Wu L."/>
            <person name="Ma J."/>
        </authorList>
    </citation>
    <scope>NUCLEOTIDE SEQUENCE [LARGE SCALE GENOMIC DNA]</scope>
    <source>
        <strain evidence="3">NBRC 101365</strain>
    </source>
</reference>
<organism evidence="2 3">
    <name type="scientific">Labrys miyagiensis</name>
    <dbReference type="NCBI Taxonomy" id="346912"/>
    <lineage>
        <taxon>Bacteria</taxon>
        <taxon>Pseudomonadati</taxon>
        <taxon>Pseudomonadota</taxon>
        <taxon>Alphaproteobacteria</taxon>
        <taxon>Hyphomicrobiales</taxon>
        <taxon>Xanthobacteraceae</taxon>
        <taxon>Labrys</taxon>
    </lineage>
</organism>
<comment type="caution">
    <text evidence="2">The sequence shown here is derived from an EMBL/GenBank/DDBJ whole genome shotgun (WGS) entry which is preliminary data.</text>
</comment>
<gene>
    <name evidence="2" type="ORF">GCM10007874_09830</name>
</gene>
<name>A0ABQ6CI40_9HYPH</name>
<keyword evidence="3" id="KW-1185">Reference proteome</keyword>
<feature type="compositionally biased region" description="Low complexity" evidence="1">
    <location>
        <begin position="15"/>
        <end position="35"/>
    </location>
</feature>
<feature type="region of interest" description="Disordered" evidence="1">
    <location>
        <begin position="255"/>
        <end position="277"/>
    </location>
</feature>
<evidence type="ECO:0000313" key="2">
    <source>
        <dbReference type="EMBL" id="GLS17967.1"/>
    </source>
</evidence>
<feature type="region of interest" description="Disordered" evidence="1">
    <location>
        <begin position="1"/>
        <end position="35"/>
    </location>
</feature>
<sequence length="277" mass="29189">MTDQAIAGAEGANTSAGTPVGASAGAAANGSQAAPSSDIFAGLQNAESRQWVESKGYKALDPLVESARHADRLQSEIADLRSRALTPPGANATAEEWEAFHARLGRPDRAEGYEFRMPEGLPETMPYDGQAATAYKGWAHRYGLTPRQAQGMHDEFVRHQAGQYAAASQALAQRSQAAHDALTRVWGDRGSAGYSENLQHADRFIRSNGGDALMAELKASGLVAQSGAVLSPVLAQAMARAGRALYAEAEFVSGGHANPAKDPARTLYPNDPFASRG</sequence>
<evidence type="ECO:0000256" key="1">
    <source>
        <dbReference type="SAM" id="MobiDB-lite"/>
    </source>
</evidence>
<protein>
    <submittedName>
        <fullName evidence="2">Uncharacterized protein</fullName>
    </submittedName>
</protein>
<proteinExistence type="predicted"/>